<sequence length="893" mass="99027">MADCASLLDEELSSFVFNYLTENSGSQYGEEEVSSDRLDADFPDIDLSQLDASDFDSVNCLSELHWYNDQSDTSPASIQYSAGDPELFEIGEENAALLAALTDSLDGMVEDEAGGLSVFPSLGEGPEEEEEDEEEEDLPLGREPFPESLSPETEDPSLLKKLLLSPPNVPVSMETHKEGGTHRHSNRSLHLKPLRPLVKRDSTQERKPRAVRPTGRLCTELHRHLTTTQEAEDTPSADTEDDSDSEEEEEEEEEDESLSEDDGSEAAPAEERVKPSEPQFSSEREFRSVVKLIKYMHTYCLPSRKQSGWESKERECPGFSRKDRPEAPQPTSRLAPPASHRGPAPLANSRPRVAFFTRRREVKGNSLLRELLETVDSFDVSKPYRLHSPPYCRGAASAAAKPAAQDRKGAEPSDPAPPPRPGARLELKDSRGLRDERGPGASRSTEPDGPKPAKDPEPPGAGDASFSVRRSRRLASFPGRFAKKGRAGRVRAESVSGRQATEAETPRHYPQEEMAPGSTSCKSDGQKTLATESQPYAQSEKRTCLCLPLATKSTGDTQFGNKAYEQTLGVELCGTAGLTPPTTPPHKPAEDELFKPEGKGGESPPKVSWASRRKLPEQTELYAHLRKMGQISDSGHHKGVPHRAYGDHDYCLQGLGESRKRPAPSCSSSEEEREREEESGVRSRLTEQVKLFSKLPDYLCNGRERKIEDEEEEEDERRTASPQALSPQNSEEGGERPPTPNHLDPCTSCCLPSPLSSKLSFSCENLGTCQGEKQRSKNNEDCRVFYIHNLPGGVTQAMLRRRFEAFGEPEDCKIFIKNEERCGVITFLRPPSGQGQRHRRDSAMQNSGSGSPRRFCRKRYIDLDEAGPGPVKSKYDALDFDTLLKEAQRSLHR</sequence>
<feature type="region of interest" description="Disordered" evidence="7">
    <location>
        <begin position="702"/>
        <end position="740"/>
    </location>
</feature>
<comment type="subcellular location">
    <subcellularLocation>
        <location evidence="1">Nucleus</location>
    </subcellularLocation>
</comment>
<evidence type="ECO:0000256" key="3">
    <source>
        <dbReference type="ARBA" id="ARBA00022884"/>
    </source>
</evidence>
<dbReference type="PANTHER" id="PTHR15528:SF12">
    <property type="entry name" value="PEROXISOME PROLIFERATOR-ACTIVATED RECEPTOR GAMMA COACTIVATOR 1-BETA"/>
    <property type="match status" value="1"/>
</dbReference>
<feature type="compositionally biased region" description="Basic residues" evidence="7">
    <location>
        <begin position="182"/>
        <end position="193"/>
    </location>
</feature>
<keyword evidence="6" id="KW-0539">Nucleus</keyword>
<feature type="compositionally biased region" description="Basic and acidic residues" evidence="7">
    <location>
        <begin position="445"/>
        <end position="457"/>
    </location>
</feature>
<evidence type="ECO:0000256" key="1">
    <source>
        <dbReference type="ARBA" id="ARBA00004123"/>
    </source>
</evidence>
<dbReference type="InterPro" id="IPR012677">
    <property type="entry name" value="Nucleotide-bd_a/b_plait_sf"/>
</dbReference>
<evidence type="ECO:0000256" key="6">
    <source>
        <dbReference type="ARBA" id="ARBA00023242"/>
    </source>
</evidence>
<keyword evidence="5" id="KW-0804">Transcription</keyword>
<evidence type="ECO:0000256" key="7">
    <source>
        <dbReference type="SAM" id="MobiDB-lite"/>
    </source>
</evidence>
<protein>
    <recommendedName>
        <fullName evidence="10">Peroxisome proliferator-activated receptor gamma coactivator 1-beta</fullName>
    </recommendedName>
</protein>
<feature type="compositionally biased region" description="Basic and acidic residues" evidence="7">
    <location>
        <begin position="587"/>
        <end position="600"/>
    </location>
</feature>
<feature type="region of interest" description="Disordered" evidence="7">
    <location>
        <begin position="829"/>
        <end position="854"/>
    </location>
</feature>
<dbReference type="GO" id="GO:0003712">
    <property type="term" value="F:transcription coregulator activity"/>
    <property type="evidence" value="ECO:0007669"/>
    <property type="project" value="InterPro"/>
</dbReference>
<evidence type="ECO:0000256" key="5">
    <source>
        <dbReference type="ARBA" id="ARBA00023163"/>
    </source>
</evidence>
<dbReference type="GO" id="GO:0005634">
    <property type="term" value="C:nucleus"/>
    <property type="evidence" value="ECO:0007669"/>
    <property type="project" value="UniProtKB-SubCell"/>
</dbReference>
<feature type="compositionally biased region" description="Polar residues" evidence="7">
    <location>
        <begin position="720"/>
        <end position="731"/>
    </location>
</feature>
<reference evidence="8" key="1">
    <citation type="submission" date="2021-01" db="EMBL/GenBank/DDBJ databases">
        <authorList>
            <person name="Zahm M."/>
            <person name="Roques C."/>
            <person name="Cabau C."/>
            <person name="Klopp C."/>
            <person name="Donnadieu C."/>
            <person name="Jouanno E."/>
            <person name="Lampietro C."/>
            <person name="Louis A."/>
            <person name="Herpin A."/>
            <person name="Echchiki A."/>
            <person name="Berthelot C."/>
            <person name="Parey E."/>
            <person name="Roest-Crollius H."/>
            <person name="Braasch I."/>
            <person name="Postlethwait J."/>
            <person name="Bobe J."/>
            <person name="Montfort J."/>
            <person name="Bouchez O."/>
            <person name="Begum T."/>
            <person name="Mejri S."/>
            <person name="Adams A."/>
            <person name="Chen W.-J."/>
            <person name="Guiguen Y."/>
        </authorList>
    </citation>
    <scope>NUCLEOTIDE SEQUENCE</scope>
    <source>
        <tissue evidence="8">Blood</tissue>
    </source>
</reference>
<gene>
    <name evidence="8" type="ORF">AGOR_G00078640</name>
</gene>
<evidence type="ECO:0000256" key="4">
    <source>
        <dbReference type="ARBA" id="ARBA00023015"/>
    </source>
</evidence>
<dbReference type="InterPro" id="IPR035979">
    <property type="entry name" value="RBD_domain_sf"/>
</dbReference>
<dbReference type="GO" id="GO:0003723">
    <property type="term" value="F:RNA binding"/>
    <property type="evidence" value="ECO:0007669"/>
    <property type="project" value="UniProtKB-KW"/>
</dbReference>
<dbReference type="AlphaFoldDB" id="A0A8T3DXM0"/>
<dbReference type="SUPFAM" id="SSF54928">
    <property type="entry name" value="RNA-binding domain, RBD"/>
    <property type="match status" value="1"/>
</dbReference>
<proteinExistence type="predicted"/>
<feature type="region of interest" description="Disordered" evidence="7">
    <location>
        <begin position="627"/>
        <end position="684"/>
    </location>
</feature>
<dbReference type="InterPro" id="IPR034605">
    <property type="entry name" value="PGC-1"/>
</dbReference>
<name>A0A8T3DXM0_9TELE</name>
<comment type="caution">
    <text evidence="8">The sequence shown here is derived from an EMBL/GenBank/DDBJ whole genome shotgun (WGS) entry which is preliminary data.</text>
</comment>
<feature type="compositionally biased region" description="Basic and acidic residues" evidence="7">
    <location>
        <begin position="198"/>
        <end position="208"/>
    </location>
</feature>
<keyword evidence="3" id="KW-0694">RNA-binding</keyword>
<dbReference type="Proteomes" id="UP000829720">
    <property type="component" value="Unassembled WGS sequence"/>
</dbReference>
<feature type="compositionally biased region" description="Polar residues" evidence="7">
    <location>
        <begin position="517"/>
        <end position="537"/>
    </location>
</feature>
<dbReference type="PANTHER" id="PTHR15528">
    <property type="entry name" value="PEROXISOME PROLIFERATOR ACTIVATED RECEPTOR GAMMA COACTIVATOR 1 PGC-1 -RELATED"/>
    <property type="match status" value="1"/>
</dbReference>
<dbReference type="Gene3D" id="3.30.70.330">
    <property type="match status" value="1"/>
</dbReference>
<accession>A0A8T3DXM0</accession>
<evidence type="ECO:0000256" key="2">
    <source>
        <dbReference type="ARBA" id="ARBA00022553"/>
    </source>
</evidence>
<feature type="compositionally biased region" description="Basic and acidic residues" evidence="7">
    <location>
        <begin position="310"/>
        <end position="326"/>
    </location>
</feature>
<feature type="region of interest" description="Disordered" evidence="7">
    <location>
        <begin position="115"/>
        <end position="285"/>
    </location>
</feature>
<keyword evidence="9" id="KW-1185">Reference proteome</keyword>
<organism evidence="8 9">
    <name type="scientific">Albula goreensis</name>
    <dbReference type="NCBI Taxonomy" id="1534307"/>
    <lineage>
        <taxon>Eukaryota</taxon>
        <taxon>Metazoa</taxon>
        <taxon>Chordata</taxon>
        <taxon>Craniata</taxon>
        <taxon>Vertebrata</taxon>
        <taxon>Euteleostomi</taxon>
        <taxon>Actinopterygii</taxon>
        <taxon>Neopterygii</taxon>
        <taxon>Teleostei</taxon>
        <taxon>Albuliformes</taxon>
        <taxon>Albulidae</taxon>
        <taxon>Albula</taxon>
    </lineage>
</organism>
<feature type="compositionally biased region" description="Acidic residues" evidence="7">
    <location>
        <begin position="125"/>
        <end position="138"/>
    </location>
</feature>
<dbReference type="EMBL" id="JAERUA010000006">
    <property type="protein sequence ID" value="KAI1899045.1"/>
    <property type="molecule type" value="Genomic_DNA"/>
</dbReference>
<dbReference type="OrthoDB" id="10047851at2759"/>
<evidence type="ECO:0000313" key="8">
    <source>
        <dbReference type="EMBL" id="KAI1899045.1"/>
    </source>
</evidence>
<feature type="region of interest" description="Disordered" evidence="7">
    <location>
        <begin position="378"/>
        <end position="542"/>
    </location>
</feature>
<keyword evidence="4" id="KW-0805">Transcription regulation</keyword>
<feature type="region of interest" description="Disordered" evidence="7">
    <location>
        <begin position="304"/>
        <end position="352"/>
    </location>
</feature>
<evidence type="ECO:0008006" key="10">
    <source>
        <dbReference type="Google" id="ProtNLM"/>
    </source>
</evidence>
<feature type="compositionally biased region" description="Basic and acidic residues" evidence="7">
    <location>
        <begin position="423"/>
        <end position="438"/>
    </location>
</feature>
<feature type="compositionally biased region" description="Basic and acidic residues" evidence="7">
    <location>
        <begin position="670"/>
        <end position="684"/>
    </location>
</feature>
<feature type="region of interest" description="Disordered" evidence="7">
    <location>
        <begin position="575"/>
        <end position="613"/>
    </location>
</feature>
<feature type="compositionally biased region" description="Acidic residues" evidence="7">
    <location>
        <begin position="230"/>
        <end position="264"/>
    </location>
</feature>
<evidence type="ECO:0000313" key="9">
    <source>
        <dbReference type="Proteomes" id="UP000829720"/>
    </source>
</evidence>
<dbReference type="GO" id="GO:0045944">
    <property type="term" value="P:positive regulation of transcription by RNA polymerase II"/>
    <property type="evidence" value="ECO:0007669"/>
    <property type="project" value="TreeGrafter"/>
</dbReference>
<keyword evidence="2" id="KW-0597">Phosphoprotein</keyword>